<evidence type="ECO:0000313" key="2">
    <source>
        <dbReference type="EMBL" id="OGL82090.1"/>
    </source>
</evidence>
<dbReference type="SUPFAM" id="SSF64182">
    <property type="entry name" value="DHH phosphoesterases"/>
    <property type="match status" value="2"/>
</dbReference>
<dbReference type="AlphaFoldDB" id="A0A1F7UUX4"/>
<gene>
    <name evidence="2" type="ORF">A3B21_05255</name>
</gene>
<dbReference type="Gene3D" id="3.10.310.30">
    <property type="match status" value="1"/>
</dbReference>
<dbReference type="PANTHER" id="PTHR47618">
    <property type="entry name" value="BIFUNCTIONAL OLIGORIBONUCLEASE AND PAP PHOSPHATASE NRNA"/>
    <property type="match status" value="1"/>
</dbReference>
<dbReference type="EMBL" id="MGEJ01000001">
    <property type="protein sequence ID" value="OGL82090.1"/>
    <property type="molecule type" value="Genomic_DNA"/>
</dbReference>
<reference evidence="2 3" key="1">
    <citation type="journal article" date="2016" name="Nat. Commun.">
        <title>Thousands of microbial genomes shed light on interconnected biogeochemical processes in an aquifer system.</title>
        <authorList>
            <person name="Anantharaman K."/>
            <person name="Brown C.T."/>
            <person name="Hug L.A."/>
            <person name="Sharon I."/>
            <person name="Castelle C.J."/>
            <person name="Probst A.J."/>
            <person name="Thomas B.C."/>
            <person name="Singh A."/>
            <person name="Wilkins M.J."/>
            <person name="Karaoz U."/>
            <person name="Brodie E.L."/>
            <person name="Williams K.H."/>
            <person name="Hubbard S.S."/>
            <person name="Banfield J.F."/>
        </authorList>
    </citation>
    <scope>NUCLEOTIDE SEQUENCE [LARGE SCALE GENOMIC DNA]</scope>
</reference>
<dbReference type="InterPro" id="IPR038763">
    <property type="entry name" value="DHH_sf"/>
</dbReference>
<dbReference type="GO" id="GO:0003676">
    <property type="term" value="F:nucleic acid binding"/>
    <property type="evidence" value="ECO:0007669"/>
    <property type="project" value="InterPro"/>
</dbReference>
<name>A0A1F7UUX4_9BACT</name>
<dbReference type="Proteomes" id="UP000176897">
    <property type="component" value="Unassembled WGS sequence"/>
</dbReference>
<accession>A0A1F7UUX4</accession>
<dbReference type="STRING" id="1802401.A3B21_05255"/>
<comment type="caution">
    <text evidence="2">The sequence shown here is derived from an EMBL/GenBank/DDBJ whole genome shotgun (WGS) entry which is preliminary data.</text>
</comment>
<protein>
    <recommendedName>
        <fullName evidence="1">DHHA1 domain-containing protein</fullName>
    </recommendedName>
</protein>
<evidence type="ECO:0000313" key="3">
    <source>
        <dbReference type="Proteomes" id="UP000176897"/>
    </source>
</evidence>
<feature type="domain" description="DHHA1" evidence="1">
    <location>
        <begin position="258"/>
        <end position="337"/>
    </location>
</feature>
<organism evidence="2 3">
    <name type="scientific">Candidatus Uhrbacteria bacterium RIFCSPLOWO2_01_FULL_47_24</name>
    <dbReference type="NCBI Taxonomy" id="1802401"/>
    <lineage>
        <taxon>Bacteria</taxon>
        <taxon>Candidatus Uhriibacteriota</taxon>
    </lineage>
</organism>
<dbReference type="Pfam" id="PF02272">
    <property type="entry name" value="DHHA1"/>
    <property type="match status" value="1"/>
</dbReference>
<dbReference type="PANTHER" id="PTHR47618:SF1">
    <property type="entry name" value="BIFUNCTIONAL OLIGORIBONUCLEASE AND PAP PHOSPHATASE NRNA"/>
    <property type="match status" value="1"/>
</dbReference>
<evidence type="ECO:0000259" key="1">
    <source>
        <dbReference type="Pfam" id="PF02272"/>
    </source>
</evidence>
<dbReference type="InterPro" id="IPR003156">
    <property type="entry name" value="DHHA1_dom"/>
</dbReference>
<dbReference type="Gene3D" id="3.90.1640.10">
    <property type="entry name" value="inorganic pyrophosphatase (n-terminal core)"/>
    <property type="match status" value="2"/>
</dbReference>
<proteinExistence type="predicted"/>
<sequence length="350" mass="38230">MHEQLAQEILAKVQSARLVVLVLHRGPDADSLGAAAAFASLLEARNISFKFYCESDLPPSAQFFGIDASNLITHNSLLITSCDVICTFDAGDLAHAGLSFSPSPETDPGGVVRQFWERLQRAKEDPCIAESTPLGSVSPFLINFDHHASNTHFGNLNVVDTACSSTTELIYHFFQAIRFPIQAKAAAYLLAGVLNDTDHFSNPATTSSSITMASELLSRGVSLSSLRELLFERRGINALRLIGEVLGRLRKNKRYGIAVTYVTDEDVKRYNLNFEEIADMVNILNAIGDCRAMAVLKCEDGLIRCSMRTTRTDVDLSHLAELLGGGGHKKAAGFRVRGTLTVDSNRVRIE</sequence>
<dbReference type="InterPro" id="IPR051319">
    <property type="entry name" value="Oligoribo/pAp-PDE_c-di-AMP_PDE"/>
</dbReference>